<dbReference type="Proteomes" id="UP000480684">
    <property type="component" value="Unassembled WGS sequence"/>
</dbReference>
<evidence type="ECO:0000256" key="1">
    <source>
        <dbReference type="SAM" id="MobiDB-lite"/>
    </source>
</evidence>
<organism evidence="3 4">
    <name type="scientific">Magnetospirillum aberrantis SpK</name>
    <dbReference type="NCBI Taxonomy" id="908842"/>
    <lineage>
        <taxon>Bacteria</taxon>
        <taxon>Pseudomonadati</taxon>
        <taxon>Pseudomonadota</taxon>
        <taxon>Alphaproteobacteria</taxon>
        <taxon>Rhodospirillales</taxon>
        <taxon>Rhodospirillaceae</taxon>
        <taxon>Magnetospirillum</taxon>
    </lineage>
</organism>
<dbReference type="InterPro" id="IPR001054">
    <property type="entry name" value="A/G_cyclase"/>
</dbReference>
<proteinExistence type="predicted"/>
<protein>
    <submittedName>
        <fullName evidence="3">Adenylate/guanylate cyclase domain-containing protein</fullName>
    </submittedName>
</protein>
<feature type="compositionally biased region" description="Acidic residues" evidence="1">
    <location>
        <begin position="695"/>
        <end position="713"/>
    </location>
</feature>
<reference evidence="3 4" key="1">
    <citation type="submission" date="2020-02" db="EMBL/GenBank/DDBJ databases">
        <authorList>
            <person name="Dziuba M."/>
            <person name="Kuznetsov B."/>
            <person name="Mardanov A."/>
            <person name="Ravin N."/>
            <person name="Grouzdev D."/>
        </authorList>
    </citation>
    <scope>NUCLEOTIDE SEQUENCE [LARGE SCALE GENOMIC DNA]</scope>
    <source>
        <strain evidence="3 4">SpK</strain>
    </source>
</reference>
<evidence type="ECO:0000313" key="4">
    <source>
        <dbReference type="Proteomes" id="UP000480684"/>
    </source>
</evidence>
<dbReference type="InterPro" id="IPR029787">
    <property type="entry name" value="Nucleotide_cyclase"/>
</dbReference>
<dbReference type="EMBL" id="JAAIYP010000033">
    <property type="protein sequence ID" value="NFV79676.1"/>
    <property type="molecule type" value="Genomic_DNA"/>
</dbReference>
<dbReference type="SUPFAM" id="SSF55073">
    <property type="entry name" value="Nucleotide cyclase"/>
    <property type="match status" value="1"/>
</dbReference>
<feature type="compositionally biased region" description="Basic and acidic residues" evidence="1">
    <location>
        <begin position="750"/>
        <end position="759"/>
    </location>
</feature>
<evidence type="ECO:0000313" key="3">
    <source>
        <dbReference type="EMBL" id="NFV79676.1"/>
    </source>
</evidence>
<feature type="compositionally biased region" description="Basic residues" evidence="1">
    <location>
        <begin position="760"/>
        <end position="769"/>
    </location>
</feature>
<dbReference type="GO" id="GO:0004016">
    <property type="term" value="F:adenylate cyclase activity"/>
    <property type="evidence" value="ECO:0007669"/>
    <property type="project" value="UniProtKB-ARBA"/>
</dbReference>
<feature type="domain" description="Guanylate cyclase" evidence="2">
    <location>
        <begin position="492"/>
        <end position="612"/>
    </location>
</feature>
<accession>A0A7C9QUL5</accession>
<feature type="region of interest" description="Disordered" evidence="1">
    <location>
        <begin position="750"/>
        <end position="787"/>
    </location>
</feature>
<dbReference type="Gene3D" id="3.30.70.1230">
    <property type="entry name" value="Nucleotide cyclase"/>
    <property type="match status" value="1"/>
</dbReference>
<evidence type="ECO:0000259" key="2">
    <source>
        <dbReference type="PROSITE" id="PS50125"/>
    </source>
</evidence>
<keyword evidence="4" id="KW-1185">Reference proteome</keyword>
<dbReference type="CDD" id="cd07302">
    <property type="entry name" value="CHD"/>
    <property type="match status" value="1"/>
</dbReference>
<dbReference type="PROSITE" id="PS50125">
    <property type="entry name" value="GUANYLATE_CYCLASE_2"/>
    <property type="match status" value="1"/>
</dbReference>
<dbReference type="AlphaFoldDB" id="A0A7C9QUL5"/>
<dbReference type="GO" id="GO:0009190">
    <property type="term" value="P:cyclic nucleotide biosynthetic process"/>
    <property type="evidence" value="ECO:0007669"/>
    <property type="project" value="InterPro"/>
</dbReference>
<dbReference type="Pfam" id="PF20308">
    <property type="entry name" value="TPR-S"/>
    <property type="match status" value="1"/>
</dbReference>
<sequence length="787" mass="86295">MGNAATRSQEEWERAARALLDEGQNFLAHDVCRDGLRLYPASLKLAIFGAISLSQTGAVDEARRLLAPLLAEIFIDEGPFRRLQNALRGAIATLTPGADSGESALAAIAELSESIDLVRGKRLEATADAETYNALARVFREAWLSLGDRRDLDHCRELFLRAFHTGNSPRDGIEAAVMSLLLGKRGEARTLAAKVKASLAAEETPPDLPTDQRYRLLATLGQAHLILGEAAEAVAVFEWARALEGVHYGRVVSALKQLELLRHGGIEVPDELADIVKPPTVVVFTGHALDRPGEGPHFPPGIEATVRAEIAQQLEDLNAQVGYSTAACGSDLLFIEAMLERGAEVNVVMPFALDDFVANNVRYGGPRWEMRFRNALKLAASVTYATEERYLGHDMLYRFANQCLHGLATLRSGFLRTSPYLLAVWDMMPGSLVGGAGDFIDQWEDITRLRIVDLDGLLQQHPELLGPDGPAMPNLDFGDSDEEAGQGRVIRSMLFCDIAGYSKLKEENTPAFLEFLARLKQGLERAGVAPISINTWGDAIFAVMDKATPMAEYALTMQEEVTRLGEEMRDQFPKPLNLRISLHAGPVFEAIDPICGRKNFYGSHINRAARLEPVTVVGHVYATQQFVAVLTAEQSAQRSEALNNGEAFEERFVCEYVGVLSLAKDFGKQTVYHLRRRTEIEAHVAEIMAVHEELSPEAELETETQTEPEEQDEAASGLAEILPDADDQGITERLAPGVEGVLATVARMIERADADDSGKPRRGRKKKPKPPAPEIAFDADETHWPGT</sequence>
<gene>
    <name evidence="3" type="ORF">G4223_06090</name>
</gene>
<dbReference type="Pfam" id="PF00211">
    <property type="entry name" value="Guanylate_cyc"/>
    <property type="match status" value="1"/>
</dbReference>
<name>A0A7C9QUL5_9PROT</name>
<dbReference type="InterPro" id="IPR046880">
    <property type="entry name" value="TPR-S"/>
</dbReference>
<feature type="region of interest" description="Disordered" evidence="1">
    <location>
        <begin position="694"/>
        <end position="716"/>
    </location>
</feature>
<comment type="caution">
    <text evidence="3">The sequence shown here is derived from an EMBL/GenBank/DDBJ whole genome shotgun (WGS) entry which is preliminary data.</text>
</comment>
<dbReference type="GO" id="GO:0035556">
    <property type="term" value="P:intracellular signal transduction"/>
    <property type="evidence" value="ECO:0007669"/>
    <property type="project" value="InterPro"/>
</dbReference>